<feature type="compositionally biased region" description="Basic and acidic residues" evidence="1">
    <location>
        <begin position="68"/>
        <end position="81"/>
    </location>
</feature>
<comment type="caution">
    <text evidence="2">The sequence shown here is derived from an EMBL/GenBank/DDBJ whole genome shotgun (WGS) entry which is preliminary data.</text>
</comment>
<organism evidence="2 3">
    <name type="scientific">Caldibacillus debilis</name>
    <dbReference type="NCBI Taxonomy" id="301148"/>
    <lineage>
        <taxon>Bacteria</taxon>
        <taxon>Bacillati</taxon>
        <taxon>Bacillota</taxon>
        <taxon>Bacilli</taxon>
        <taxon>Bacillales</taxon>
        <taxon>Bacillaceae</taxon>
        <taxon>Caldibacillus</taxon>
    </lineage>
</organism>
<evidence type="ECO:0000313" key="3">
    <source>
        <dbReference type="Proteomes" id="UP000075683"/>
    </source>
</evidence>
<name>A0A150MDC9_9BACI</name>
<reference evidence="2 3" key="1">
    <citation type="submission" date="2016-01" db="EMBL/GenBank/DDBJ databases">
        <title>Draft Genome Sequences of Seven Thermophilic Sporeformers Isolated from Foods.</title>
        <authorList>
            <person name="Berendsen E.M."/>
            <person name="Wells-Bennik M.H."/>
            <person name="Krawcyk A.O."/>
            <person name="De Jong A."/>
            <person name="Holsappel S."/>
            <person name="Eijlander R.T."/>
            <person name="Kuipers O.P."/>
        </authorList>
    </citation>
    <scope>NUCLEOTIDE SEQUENCE [LARGE SCALE GENOMIC DNA]</scope>
    <source>
        <strain evidence="2 3">B4135</strain>
    </source>
</reference>
<feature type="region of interest" description="Disordered" evidence="1">
    <location>
        <begin position="47"/>
        <end position="89"/>
    </location>
</feature>
<protein>
    <submittedName>
        <fullName evidence="2">Uncharacterized protein</fullName>
    </submittedName>
</protein>
<evidence type="ECO:0000313" key="2">
    <source>
        <dbReference type="EMBL" id="KYD22312.1"/>
    </source>
</evidence>
<proteinExistence type="predicted"/>
<accession>A0A150MDC9</accession>
<gene>
    <name evidence="2" type="ORF">B4135_1319</name>
</gene>
<sequence>MRGWCPGGCPYKSQERRGPGLLSVAGMRNHAGKFAAGVYAPIRQAPRDEDVPVEKPFPAGKMAPGSPREGDDRPGMGDCREKRHAGRSF</sequence>
<evidence type="ECO:0000256" key="1">
    <source>
        <dbReference type="SAM" id="MobiDB-lite"/>
    </source>
</evidence>
<dbReference type="STRING" id="301148.B4135_1319"/>
<dbReference type="EMBL" id="LQYT01000011">
    <property type="protein sequence ID" value="KYD22312.1"/>
    <property type="molecule type" value="Genomic_DNA"/>
</dbReference>
<dbReference type="AlphaFoldDB" id="A0A150MDC9"/>
<dbReference type="Proteomes" id="UP000075683">
    <property type="component" value="Unassembled WGS sequence"/>
</dbReference>